<keyword evidence="1" id="KW-0472">Membrane</keyword>
<evidence type="ECO:0000313" key="3">
    <source>
        <dbReference type="Proteomes" id="UP001196413"/>
    </source>
</evidence>
<gene>
    <name evidence="2" type="ORF">KIN20_004320</name>
</gene>
<protein>
    <submittedName>
        <fullName evidence="2">Uncharacterized protein</fullName>
    </submittedName>
</protein>
<reference evidence="2" key="1">
    <citation type="submission" date="2021-06" db="EMBL/GenBank/DDBJ databases">
        <title>Parelaphostrongylus tenuis whole genome reference sequence.</title>
        <authorList>
            <person name="Garwood T.J."/>
            <person name="Larsen P.A."/>
            <person name="Fountain-Jones N.M."/>
            <person name="Garbe J.R."/>
            <person name="Macchietto M.G."/>
            <person name="Kania S.A."/>
            <person name="Gerhold R.W."/>
            <person name="Richards J.E."/>
            <person name="Wolf T.M."/>
        </authorList>
    </citation>
    <scope>NUCLEOTIDE SEQUENCE</scope>
    <source>
        <strain evidence="2">MNPRO001-30</strain>
        <tissue evidence="2">Meninges</tissue>
    </source>
</reference>
<feature type="transmembrane region" description="Helical" evidence="1">
    <location>
        <begin position="172"/>
        <end position="193"/>
    </location>
</feature>
<organism evidence="2 3">
    <name type="scientific">Parelaphostrongylus tenuis</name>
    <name type="common">Meningeal worm</name>
    <dbReference type="NCBI Taxonomy" id="148309"/>
    <lineage>
        <taxon>Eukaryota</taxon>
        <taxon>Metazoa</taxon>
        <taxon>Ecdysozoa</taxon>
        <taxon>Nematoda</taxon>
        <taxon>Chromadorea</taxon>
        <taxon>Rhabditida</taxon>
        <taxon>Rhabditina</taxon>
        <taxon>Rhabditomorpha</taxon>
        <taxon>Strongyloidea</taxon>
        <taxon>Metastrongylidae</taxon>
        <taxon>Parelaphostrongylus</taxon>
    </lineage>
</organism>
<keyword evidence="1" id="KW-1133">Transmembrane helix</keyword>
<proteinExistence type="predicted"/>
<dbReference type="EMBL" id="JAHQIW010000581">
    <property type="protein sequence ID" value="KAJ1348911.1"/>
    <property type="molecule type" value="Genomic_DNA"/>
</dbReference>
<evidence type="ECO:0000256" key="1">
    <source>
        <dbReference type="SAM" id="Phobius"/>
    </source>
</evidence>
<keyword evidence="3" id="KW-1185">Reference proteome</keyword>
<accession>A0AAD5QJ76</accession>
<dbReference type="Proteomes" id="UP001196413">
    <property type="component" value="Unassembled WGS sequence"/>
</dbReference>
<keyword evidence="1" id="KW-0812">Transmembrane</keyword>
<sequence>MYATGKTLWSSSSETSKLTLPAISSKFYGSNGAVEYSTLWPATDLRFSRTGCCAFGPLNIAICQELFPGFWGKNIWSSNSLILNLLNYSVWSIQEENISSTPYTIVDALKAAMTLAGDEIMRAKQVRKRVLPKRSKQDAHIGALSRLFIPISQMCSCEFGYSIFRLYQLDSVHLMIGTTTIAADLLSIFRVFFMWGNIIRRISTLRSIQETESFSNDDTTVTSIMIIRYVIMFLAQSANAILYNIGTTAVKGSMPYENIRYGVERWNSDNSVYTEITLQLIATDLYHAGVEERMCDILQHNVVVVLIPSTEDNLDEALAKSMCRHFQDLISGTAVIKQVDLHAQRQCDAHNCMTHLCYCSVRVSNFMLFD</sequence>
<name>A0AAD5QJ76_PARTN</name>
<comment type="caution">
    <text evidence="2">The sequence shown here is derived from an EMBL/GenBank/DDBJ whole genome shotgun (WGS) entry which is preliminary data.</text>
</comment>
<evidence type="ECO:0000313" key="2">
    <source>
        <dbReference type="EMBL" id="KAJ1348911.1"/>
    </source>
</evidence>
<dbReference type="AlphaFoldDB" id="A0AAD5QJ76"/>